<dbReference type="EMBL" id="QWJJ01000006">
    <property type="protein sequence ID" value="RII39270.1"/>
    <property type="molecule type" value="Genomic_DNA"/>
</dbReference>
<evidence type="ECO:0000313" key="1">
    <source>
        <dbReference type="EMBL" id="RII39270.1"/>
    </source>
</evidence>
<proteinExistence type="predicted"/>
<dbReference type="Proteomes" id="UP000265848">
    <property type="component" value="Unassembled WGS sequence"/>
</dbReference>
<dbReference type="AlphaFoldDB" id="A0A399J1U7"/>
<protein>
    <recommendedName>
        <fullName evidence="3">DUF5333 domain-containing protein</fullName>
    </recommendedName>
</protein>
<organism evidence="1 2">
    <name type="scientific">Pseudooceanicola sediminis</name>
    <dbReference type="NCBI Taxonomy" id="2211117"/>
    <lineage>
        <taxon>Bacteria</taxon>
        <taxon>Pseudomonadati</taxon>
        <taxon>Pseudomonadota</taxon>
        <taxon>Alphaproteobacteria</taxon>
        <taxon>Rhodobacterales</taxon>
        <taxon>Paracoccaceae</taxon>
        <taxon>Pseudooceanicola</taxon>
    </lineage>
</organism>
<sequence length="132" mass="14476">MLAGLGLAGAGLSVSPAAARPALRDVQEIDGEMLWIAMAIEISDKCDRIDARTVKGWMQLNDLRNLARDMGYSNRDVLSYVRSDAEKARIRKLGENYMKSQGLDPDNAADLCRLGDAEIARNSRIGVLLRAK</sequence>
<accession>A0A399J1U7</accession>
<evidence type="ECO:0000313" key="2">
    <source>
        <dbReference type="Proteomes" id="UP000265848"/>
    </source>
</evidence>
<comment type="caution">
    <text evidence="1">The sequence shown here is derived from an EMBL/GenBank/DDBJ whole genome shotgun (WGS) entry which is preliminary data.</text>
</comment>
<name>A0A399J1U7_9RHOB</name>
<dbReference type="InterPro" id="IPR020349">
    <property type="entry name" value="Uncharacterised_14.7kDa"/>
</dbReference>
<keyword evidence="2" id="KW-1185">Reference proteome</keyword>
<dbReference type="Pfam" id="PF17267">
    <property type="entry name" value="DUF5333"/>
    <property type="match status" value="1"/>
</dbReference>
<reference evidence="1 2" key="1">
    <citation type="submission" date="2018-08" db="EMBL/GenBank/DDBJ databases">
        <title>Pseudooceanicola sediminis CY03 in the family Rhodobacteracea.</title>
        <authorList>
            <person name="Zhang Y.-J."/>
        </authorList>
    </citation>
    <scope>NUCLEOTIDE SEQUENCE [LARGE SCALE GENOMIC DNA]</scope>
    <source>
        <strain evidence="1 2">CY03</strain>
    </source>
</reference>
<evidence type="ECO:0008006" key="3">
    <source>
        <dbReference type="Google" id="ProtNLM"/>
    </source>
</evidence>
<gene>
    <name evidence="1" type="ORF">DL237_07935</name>
</gene>